<dbReference type="Proteomes" id="UP001174909">
    <property type="component" value="Unassembled WGS sequence"/>
</dbReference>
<proteinExistence type="predicted"/>
<dbReference type="AlphaFoldDB" id="A0AA35R057"/>
<feature type="compositionally biased region" description="Basic and acidic residues" evidence="1">
    <location>
        <begin position="661"/>
        <end position="679"/>
    </location>
</feature>
<feature type="region of interest" description="Disordered" evidence="1">
    <location>
        <begin position="471"/>
        <end position="492"/>
    </location>
</feature>
<gene>
    <name evidence="2" type="ORF">GBAR_LOCUS2605</name>
</gene>
<feature type="compositionally biased region" description="Polar residues" evidence="1">
    <location>
        <begin position="618"/>
        <end position="629"/>
    </location>
</feature>
<organism evidence="2 3">
    <name type="scientific">Geodia barretti</name>
    <name type="common">Barrett's horny sponge</name>
    <dbReference type="NCBI Taxonomy" id="519541"/>
    <lineage>
        <taxon>Eukaryota</taxon>
        <taxon>Metazoa</taxon>
        <taxon>Porifera</taxon>
        <taxon>Demospongiae</taxon>
        <taxon>Heteroscleromorpha</taxon>
        <taxon>Tetractinellida</taxon>
        <taxon>Astrophorina</taxon>
        <taxon>Geodiidae</taxon>
        <taxon>Geodia</taxon>
    </lineage>
</organism>
<name>A0AA35R057_GEOBA</name>
<dbReference type="EMBL" id="CASHTH010000355">
    <property type="protein sequence ID" value="CAI7999096.1"/>
    <property type="molecule type" value="Genomic_DNA"/>
</dbReference>
<evidence type="ECO:0000313" key="3">
    <source>
        <dbReference type="Proteomes" id="UP001174909"/>
    </source>
</evidence>
<evidence type="ECO:0000256" key="1">
    <source>
        <dbReference type="SAM" id="MobiDB-lite"/>
    </source>
</evidence>
<reference evidence="2" key="1">
    <citation type="submission" date="2023-03" db="EMBL/GenBank/DDBJ databases">
        <authorList>
            <person name="Steffen K."/>
            <person name="Cardenas P."/>
        </authorList>
    </citation>
    <scope>NUCLEOTIDE SEQUENCE</scope>
</reference>
<feature type="region of interest" description="Disordered" evidence="1">
    <location>
        <begin position="426"/>
        <end position="449"/>
    </location>
</feature>
<feature type="compositionally biased region" description="Polar residues" evidence="1">
    <location>
        <begin position="548"/>
        <end position="579"/>
    </location>
</feature>
<accession>A0AA35R057</accession>
<comment type="caution">
    <text evidence="2">The sequence shown here is derived from an EMBL/GenBank/DDBJ whole genome shotgun (WGS) entry which is preliminary data.</text>
</comment>
<feature type="compositionally biased region" description="Low complexity" evidence="1">
    <location>
        <begin position="478"/>
        <end position="492"/>
    </location>
</feature>
<feature type="region of interest" description="Disordered" evidence="1">
    <location>
        <begin position="128"/>
        <end position="149"/>
    </location>
</feature>
<sequence>MLKEEKTIREEMVSVEHRLLLNAVERQKHTATIRLLCVASTPSPLPPSSLSPLPTTLEDTGLASLLFKRSSNWFAEPSHMTEPYLSMEDITAPRGSHMTTVETKQSDYITTSEPVEESTDHMTTVELSHDGPAVRGGEEEEEEEVGQARTELVRLQMDKRRLEARHHRLGRKLMETRTKKSQLQTRVSVSGRLHPHQVELCAALQLCGELEEEGRQRELAGAQASLQLHRRETTLEGLLVLNHQLIAALHQYKTLLEERVVSPPAGDRLPPLEPLLSRSSNLTWHAERERRLPVAGRALQLPTFSAFSARVCSTAMAVHVCAGSKSNLLVEDVTDGEEEEVGGASITDTSDVPLSSLPQDSLGTLPLFSCPLLLPTIPVSTSLTSPCTTHTPHNVIFPNPSLPAAFSRSNIPLNKCRFCNHTPTPPTPPLHLAPPQSGTESAVPSSKRTSVQLYSDTDSVVQPTSIQLQSRTETVVPSTNRTSSEATSAAETAVQSTKRTSILSKVGLNAARISVSRSSVNKSKYVVNDKSPLLTEDCHTEGSVKTDTMAIDSSNESPVLKLPSSTQQLQEPHASSSNEEPLVPTTAESKSLKLPAASMVPRGGPPAESETDERKELQQSVSQLSLTHSTHGKTRSGVAGRRGTRTLRANKPPTIPVVKATEQRAKRESLPVKTVDRTRQSTMLPKRRQQRERQTLVPSKVIAGGSHVNASPYLKTTATGKFEAKKIVFKRTNPSNQVPKFKSPYHVSMAKTNKTKK</sequence>
<feature type="region of interest" description="Disordered" evidence="1">
    <location>
        <begin position="548"/>
        <end position="694"/>
    </location>
</feature>
<evidence type="ECO:0000313" key="2">
    <source>
        <dbReference type="EMBL" id="CAI7999096.1"/>
    </source>
</evidence>
<feature type="compositionally biased region" description="Polar residues" evidence="1">
    <location>
        <begin position="436"/>
        <end position="449"/>
    </location>
</feature>
<keyword evidence="3" id="KW-1185">Reference proteome</keyword>
<protein>
    <submittedName>
        <fullName evidence="2">Uncharacterized protein</fullName>
    </submittedName>
</protein>